<comment type="cofactor">
    <cofactor evidence="1">
        <name>Ca(2+)</name>
        <dbReference type="ChEBI" id="CHEBI:29108"/>
    </cofactor>
</comment>
<dbReference type="InterPro" id="IPR050738">
    <property type="entry name" value="Sulfatase"/>
</dbReference>
<dbReference type="KEGG" id="ruv:EC9_26120"/>
<evidence type="ECO:0000256" key="5">
    <source>
        <dbReference type="ARBA" id="ARBA00022801"/>
    </source>
</evidence>
<name>A0A517M0M3_9BACT</name>
<evidence type="ECO:0000313" key="9">
    <source>
        <dbReference type="EMBL" id="QDS88422.1"/>
    </source>
</evidence>
<evidence type="ECO:0000256" key="1">
    <source>
        <dbReference type="ARBA" id="ARBA00001913"/>
    </source>
</evidence>
<evidence type="ECO:0000256" key="2">
    <source>
        <dbReference type="ARBA" id="ARBA00008779"/>
    </source>
</evidence>
<protein>
    <submittedName>
        <fullName evidence="9">Arylsulfatase</fullName>
        <ecNumber evidence="9">3.1.6.1</ecNumber>
    </submittedName>
</protein>
<proteinExistence type="inferred from homology"/>
<dbReference type="Proteomes" id="UP000319557">
    <property type="component" value="Chromosome"/>
</dbReference>
<evidence type="ECO:0000313" key="10">
    <source>
        <dbReference type="Proteomes" id="UP000319557"/>
    </source>
</evidence>
<evidence type="ECO:0000256" key="3">
    <source>
        <dbReference type="ARBA" id="ARBA00022723"/>
    </source>
</evidence>
<feature type="signal peptide" evidence="7">
    <location>
        <begin position="1"/>
        <end position="44"/>
    </location>
</feature>
<keyword evidence="10" id="KW-1185">Reference proteome</keyword>
<reference evidence="9 10" key="1">
    <citation type="submission" date="2019-02" db="EMBL/GenBank/DDBJ databases">
        <title>Deep-cultivation of Planctomycetes and their phenomic and genomic characterization uncovers novel biology.</title>
        <authorList>
            <person name="Wiegand S."/>
            <person name="Jogler M."/>
            <person name="Boedeker C."/>
            <person name="Pinto D."/>
            <person name="Vollmers J."/>
            <person name="Rivas-Marin E."/>
            <person name="Kohn T."/>
            <person name="Peeters S.H."/>
            <person name="Heuer A."/>
            <person name="Rast P."/>
            <person name="Oberbeckmann S."/>
            <person name="Bunk B."/>
            <person name="Jeske O."/>
            <person name="Meyerdierks A."/>
            <person name="Storesund J.E."/>
            <person name="Kallscheuer N."/>
            <person name="Luecker S."/>
            <person name="Lage O.M."/>
            <person name="Pohl T."/>
            <person name="Merkel B.J."/>
            <person name="Hornburger P."/>
            <person name="Mueller R.-W."/>
            <person name="Bruemmer F."/>
            <person name="Labrenz M."/>
            <person name="Spormann A.M."/>
            <person name="Op den Camp H."/>
            <person name="Overmann J."/>
            <person name="Amann R."/>
            <person name="Jetten M.S.M."/>
            <person name="Mascher T."/>
            <person name="Medema M.H."/>
            <person name="Devos D.P."/>
            <person name="Kaster A.-K."/>
            <person name="Ovreas L."/>
            <person name="Rohde M."/>
            <person name="Galperin M.Y."/>
            <person name="Jogler C."/>
        </authorList>
    </citation>
    <scope>NUCLEOTIDE SEQUENCE [LARGE SCALE GENOMIC DNA]</scope>
    <source>
        <strain evidence="9 10">EC9</strain>
    </source>
</reference>
<dbReference type="PANTHER" id="PTHR42693">
    <property type="entry name" value="ARYLSULFATASE FAMILY MEMBER"/>
    <property type="match status" value="1"/>
</dbReference>
<dbReference type="CDD" id="cd16144">
    <property type="entry name" value="ARS_like"/>
    <property type="match status" value="1"/>
</dbReference>
<dbReference type="GO" id="GO:0046872">
    <property type="term" value="F:metal ion binding"/>
    <property type="evidence" value="ECO:0007669"/>
    <property type="project" value="UniProtKB-KW"/>
</dbReference>
<keyword evidence="4 7" id="KW-0732">Signal</keyword>
<evidence type="ECO:0000259" key="8">
    <source>
        <dbReference type="Pfam" id="PF00884"/>
    </source>
</evidence>
<dbReference type="SUPFAM" id="SSF53649">
    <property type="entry name" value="Alkaline phosphatase-like"/>
    <property type="match status" value="1"/>
</dbReference>
<comment type="similarity">
    <text evidence="2">Belongs to the sulfatase family.</text>
</comment>
<dbReference type="GO" id="GO:0004065">
    <property type="term" value="F:arylsulfatase activity"/>
    <property type="evidence" value="ECO:0007669"/>
    <property type="project" value="UniProtKB-EC"/>
</dbReference>
<evidence type="ECO:0000256" key="7">
    <source>
        <dbReference type="SAM" id="SignalP"/>
    </source>
</evidence>
<evidence type="ECO:0000256" key="6">
    <source>
        <dbReference type="ARBA" id="ARBA00022837"/>
    </source>
</evidence>
<feature type="domain" description="Sulfatase N-terminal" evidence="8">
    <location>
        <begin position="50"/>
        <end position="379"/>
    </location>
</feature>
<dbReference type="EMBL" id="CP036261">
    <property type="protein sequence ID" value="QDS88422.1"/>
    <property type="molecule type" value="Genomic_DNA"/>
</dbReference>
<dbReference type="Gene3D" id="3.30.1120.10">
    <property type="match status" value="1"/>
</dbReference>
<keyword evidence="3" id="KW-0479">Metal-binding</keyword>
<feature type="chain" id="PRO_5021983277" evidence="7">
    <location>
        <begin position="45"/>
        <end position="503"/>
    </location>
</feature>
<dbReference type="EC" id="3.1.6.1" evidence="9"/>
<dbReference type="Pfam" id="PF00884">
    <property type="entry name" value="Sulfatase"/>
    <property type="match status" value="1"/>
</dbReference>
<dbReference type="Gene3D" id="3.40.720.10">
    <property type="entry name" value="Alkaline Phosphatase, subunit A"/>
    <property type="match status" value="1"/>
</dbReference>
<dbReference type="InterPro" id="IPR017850">
    <property type="entry name" value="Alkaline_phosphatase_core_sf"/>
</dbReference>
<organism evidence="9 10">
    <name type="scientific">Rosistilla ulvae</name>
    <dbReference type="NCBI Taxonomy" id="1930277"/>
    <lineage>
        <taxon>Bacteria</taxon>
        <taxon>Pseudomonadati</taxon>
        <taxon>Planctomycetota</taxon>
        <taxon>Planctomycetia</taxon>
        <taxon>Pirellulales</taxon>
        <taxon>Pirellulaceae</taxon>
        <taxon>Rosistilla</taxon>
    </lineage>
</organism>
<sequence length="503" mass="56549" precursor="true">MSVFADACGYGLNDSIDNRTITMKATSPFLLSMLLFFFSSPAQAAEAHQPNIVFILVDDLGWSDLHCYGHRYHHTPHLDRLAAEGLRFTAGYSPAPICSAARASILTGKTVARLGFEFVTKNTPGRQSLDIDVPLLTPELTLNLPTAEVTIAERLAAVGYQTAFFGKWHVSQHYQRRYLAWHPDFGPQQQGFAVAGEDFGDHPYAWNKKHPPSPAPDGVFPRDSMIQRTADFIRRQADATKPYFLMASSFYVHTPVKTRCRWLVEKYERHLPPDAKHRRQRLEYAAFVETLDHHVGTILDAIDQSGQRENTLVFFMSDNGGHPEYCANAPLRGSKWNLYEGGIRIPMIARWPGKIDAGVISDTPVIGYDLSPTFVSLAGGDAKGVDGIDMQRVLREPSWKPNRHLLWHFPYYHPERTFSKAIDKIGVDDFATSKTRPQSALRKGNYKLIHFAEDDRVELYDVAADISEANDLSQSHAAIAAQLRETLQQQLDAMNARRAVARE</sequence>
<accession>A0A517M0M3</accession>
<dbReference type="PANTHER" id="PTHR42693:SF42">
    <property type="entry name" value="ARYLSULFATASE G"/>
    <property type="match status" value="1"/>
</dbReference>
<dbReference type="AlphaFoldDB" id="A0A517M0M3"/>
<dbReference type="InterPro" id="IPR000917">
    <property type="entry name" value="Sulfatase_N"/>
</dbReference>
<keyword evidence="6" id="KW-0106">Calcium</keyword>
<evidence type="ECO:0000256" key="4">
    <source>
        <dbReference type="ARBA" id="ARBA00022729"/>
    </source>
</evidence>
<keyword evidence="5 9" id="KW-0378">Hydrolase</keyword>
<gene>
    <name evidence="9" type="ORF">EC9_26120</name>
</gene>